<accession>A0A0C3AY60</accession>
<dbReference type="Proteomes" id="UP000054097">
    <property type="component" value="Unassembled WGS sequence"/>
</dbReference>
<organism evidence="2 3">
    <name type="scientific">Serendipita vermifera MAFF 305830</name>
    <dbReference type="NCBI Taxonomy" id="933852"/>
    <lineage>
        <taxon>Eukaryota</taxon>
        <taxon>Fungi</taxon>
        <taxon>Dikarya</taxon>
        <taxon>Basidiomycota</taxon>
        <taxon>Agaricomycotina</taxon>
        <taxon>Agaricomycetes</taxon>
        <taxon>Sebacinales</taxon>
        <taxon>Serendipitaceae</taxon>
        <taxon>Serendipita</taxon>
    </lineage>
</organism>
<evidence type="ECO:0000256" key="1">
    <source>
        <dbReference type="SAM" id="MobiDB-lite"/>
    </source>
</evidence>
<feature type="region of interest" description="Disordered" evidence="1">
    <location>
        <begin position="130"/>
        <end position="226"/>
    </location>
</feature>
<feature type="compositionally biased region" description="Acidic residues" evidence="1">
    <location>
        <begin position="139"/>
        <end position="152"/>
    </location>
</feature>
<keyword evidence="3" id="KW-1185">Reference proteome</keyword>
<proteinExistence type="predicted"/>
<dbReference type="HOGENOM" id="CLU_1156989_0_0_1"/>
<evidence type="ECO:0000313" key="2">
    <source>
        <dbReference type="EMBL" id="KIM24924.1"/>
    </source>
</evidence>
<protein>
    <submittedName>
        <fullName evidence="2">Uncharacterized protein</fullName>
    </submittedName>
</protein>
<evidence type="ECO:0000313" key="3">
    <source>
        <dbReference type="Proteomes" id="UP000054097"/>
    </source>
</evidence>
<sequence>MSTASSSRSQREPNVHPFQFMIDARRTPVDWDKPPKPTSQGILSPFQWSPAPQADLGQAFTGDITSFYYGPQFQQDDDSFSFFDQSFFFMDQLELADPTPLPTKPLQNSQQRISFASKLTNCHRQRMSTIIEFPVNEDSSTEEGESEEDDGNVSEVASQPRRDLHPGNPQHSGIKKLLDYVVPYPTRRVKRNIAKQRRRNTGSSIKTVSSGSTSSSGSERSSMEENEWVAHGFFEILKGH</sequence>
<feature type="region of interest" description="Disordered" evidence="1">
    <location>
        <begin position="26"/>
        <end position="48"/>
    </location>
</feature>
<reference evidence="3" key="2">
    <citation type="submission" date="2015-01" db="EMBL/GenBank/DDBJ databases">
        <title>Evolutionary Origins and Diversification of the Mycorrhizal Mutualists.</title>
        <authorList>
            <consortium name="DOE Joint Genome Institute"/>
            <consortium name="Mycorrhizal Genomics Consortium"/>
            <person name="Kohler A."/>
            <person name="Kuo A."/>
            <person name="Nagy L.G."/>
            <person name="Floudas D."/>
            <person name="Copeland A."/>
            <person name="Barry K.W."/>
            <person name="Cichocki N."/>
            <person name="Veneault-Fourrey C."/>
            <person name="LaButti K."/>
            <person name="Lindquist E.A."/>
            <person name="Lipzen A."/>
            <person name="Lundell T."/>
            <person name="Morin E."/>
            <person name="Murat C."/>
            <person name="Riley R."/>
            <person name="Ohm R."/>
            <person name="Sun H."/>
            <person name="Tunlid A."/>
            <person name="Henrissat B."/>
            <person name="Grigoriev I.V."/>
            <person name="Hibbett D.S."/>
            <person name="Martin F."/>
        </authorList>
    </citation>
    <scope>NUCLEOTIDE SEQUENCE [LARGE SCALE GENOMIC DNA]</scope>
    <source>
        <strain evidence="3">MAFF 305830</strain>
    </source>
</reference>
<feature type="compositionally biased region" description="Basic and acidic residues" evidence="1">
    <location>
        <begin position="26"/>
        <end position="35"/>
    </location>
</feature>
<name>A0A0C3AY60_SERVB</name>
<gene>
    <name evidence="2" type="ORF">M408DRAFT_331579</name>
</gene>
<dbReference type="AlphaFoldDB" id="A0A0C3AY60"/>
<reference evidence="2 3" key="1">
    <citation type="submission" date="2014-04" db="EMBL/GenBank/DDBJ databases">
        <authorList>
            <consortium name="DOE Joint Genome Institute"/>
            <person name="Kuo A."/>
            <person name="Zuccaro A."/>
            <person name="Kohler A."/>
            <person name="Nagy L.G."/>
            <person name="Floudas D."/>
            <person name="Copeland A."/>
            <person name="Barry K.W."/>
            <person name="Cichocki N."/>
            <person name="Veneault-Fourrey C."/>
            <person name="LaButti K."/>
            <person name="Lindquist E.A."/>
            <person name="Lipzen A."/>
            <person name="Lundell T."/>
            <person name="Morin E."/>
            <person name="Murat C."/>
            <person name="Sun H."/>
            <person name="Tunlid A."/>
            <person name="Henrissat B."/>
            <person name="Grigoriev I.V."/>
            <person name="Hibbett D.S."/>
            <person name="Martin F."/>
            <person name="Nordberg H.P."/>
            <person name="Cantor M.N."/>
            <person name="Hua S.X."/>
        </authorList>
    </citation>
    <scope>NUCLEOTIDE SEQUENCE [LARGE SCALE GENOMIC DNA]</scope>
    <source>
        <strain evidence="2 3">MAFF 305830</strain>
    </source>
</reference>
<feature type="compositionally biased region" description="Basic residues" evidence="1">
    <location>
        <begin position="187"/>
        <end position="200"/>
    </location>
</feature>
<feature type="compositionally biased region" description="Low complexity" evidence="1">
    <location>
        <begin position="201"/>
        <end position="220"/>
    </location>
</feature>
<dbReference type="EMBL" id="KN824319">
    <property type="protein sequence ID" value="KIM24924.1"/>
    <property type="molecule type" value="Genomic_DNA"/>
</dbReference>